<gene>
    <name evidence="12" type="ORF">BD324DRAFT_616669</name>
</gene>
<dbReference type="GO" id="GO:0061665">
    <property type="term" value="F:SUMO ligase activity"/>
    <property type="evidence" value="ECO:0007669"/>
    <property type="project" value="TreeGrafter"/>
</dbReference>
<name>A0A1Y1URW1_9TREE</name>
<dbReference type="GO" id="GO:0008270">
    <property type="term" value="F:zinc ion binding"/>
    <property type="evidence" value="ECO:0007669"/>
    <property type="project" value="UniProtKB-KW"/>
</dbReference>
<evidence type="ECO:0000256" key="4">
    <source>
        <dbReference type="ARBA" id="ARBA00022679"/>
    </source>
</evidence>
<organism evidence="12 13">
    <name type="scientific">Kockovaella imperatae</name>
    <dbReference type="NCBI Taxonomy" id="4999"/>
    <lineage>
        <taxon>Eukaryota</taxon>
        <taxon>Fungi</taxon>
        <taxon>Dikarya</taxon>
        <taxon>Basidiomycota</taxon>
        <taxon>Agaricomycotina</taxon>
        <taxon>Tremellomycetes</taxon>
        <taxon>Tremellales</taxon>
        <taxon>Cuniculitremaceae</taxon>
        <taxon>Kockovaella</taxon>
    </lineage>
</organism>
<keyword evidence="9" id="KW-0539">Nucleus</keyword>
<evidence type="ECO:0000256" key="5">
    <source>
        <dbReference type="ARBA" id="ARBA00022723"/>
    </source>
</evidence>
<evidence type="ECO:0000256" key="1">
    <source>
        <dbReference type="ARBA" id="ARBA00004123"/>
    </source>
</evidence>
<evidence type="ECO:0000256" key="10">
    <source>
        <dbReference type="SAM" id="MobiDB-lite"/>
    </source>
</evidence>
<dbReference type="RefSeq" id="XP_021873961.1">
    <property type="nucleotide sequence ID" value="XM_022014845.1"/>
</dbReference>
<comment type="pathway">
    <text evidence="2">Protein modification; protein sumoylation.</text>
</comment>
<dbReference type="SUPFAM" id="SSF57850">
    <property type="entry name" value="RING/U-box"/>
    <property type="match status" value="1"/>
</dbReference>
<evidence type="ECO:0000256" key="2">
    <source>
        <dbReference type="ARBA" id="ARBA00004718"/>
    </source>
</evidence>
<keyword evidence="4" id="KW-0808">Transferase</keyword>
<dbReference type="InterPro" id="IPR026846">
    <property type="entry name" value="Nse2(Mms21)"/>
</dbReference>
<dbReference type="UniPathway" id="UPA00886"/>
<comment type="subcellular location">
    <subcellularLocation>
        <location evidence="1">Nucleus</location>
    </subcellularLocation>
</comment>
<dbReference type="GO" id="GO:0000724">
    <property type="term" value="P:double-strand break repair via homologous recombination"/>
    <property type="evidence" value="ECO:0007669"/>
    <property type="project" value="InterPro"/>
</dbReference>
<dbReference type="FunCoup" id="A0A1Y1URW1">
    <property type="interactions" value="134"/>
</dbReference>
<dbReference type="PANTHER" id="PTHR21330">
    <property type="entry name" value="E3 SUMO-PROTEIN LIGASE NSE2"/>
    <property type="match status" value="1"/>
</dbReference>
<dbReference type="GO" id="GO:0016925">
    <property type="term" value="P:protein sumoylation"/>
    <property type="evidence" value="ECO:0007669"/>
    <property type="project" value="UniProtKB-UniPathway"/>
</dbReference>
<reference evidence="12 13" key="1">
    <citation type="submission" date="2017-03" db="EMBL/GenBank/DDBJ databases">
        <title>Widespread Adenine N6-methylation of Active Genes in Fungi.</title>
        <authorList>
            <consortium name="DOE Joint Genome Institute"/>
            <person name="Mondo S.J."/>
            <person name="Dannebaum R.O."/>
            <person name="Kuo R.C."/>
            <person name="Louie K.B."/>
            <person name="Bewick A.J."/>
            <person name="Labutti K."/>
            <person name="Haridas S."/>
            <person name="Kuo A."/>
            <person name="Salamov A."/>
            <person name="Ahrendt S.R."/>
            <person name="Lau R."/>
            <person name="Bowen B.P."/>
            <person name="Lipzen A."/>
            <person name="Sullivan W."/>
            <person name="Andreopoulos W.B."/>
            <person name="Clum A."/>
            <person name="Lindquist E."/>
            <person name="Daum C."/>
            <person name="Northen T.R."/>
            <person name="Ramamoorthy G."/>
            <person name="Schmitz R.J."/>
            <person name="Gryganskyi A."/>
            <person name="Culley D."/>
            <person name="Magnuson J."/>
            <person name="James T.Y."/>
            <person name="O'Malley M.A."/>
            <person name="Stajich J.E."/>
            <person name="Spatafora J.W."/>
            <person name="Visel A."/>
            <person name="Grigoriev I.V."/>
        </authorList>
    </citation>
    <scope>NUCLEOTIDE SEQUENCE [LARGE SCALE GENOMIC DNA]</scope>
    <source>
        <strain evidence="12 13">NRRL Y-17943</strain>
    </source>
</reference>
<evidence type="ECO:0000256" key="8">
    <source>
        <dbReference type="ARBA" id="ARBA00022833"/>
    </source>
</evidence>
<accession>A0A1Y1URW1</accession>
<keyword evidence="13" id="KW-1185">Reference proteome</keyword>
<comment type="caution">
    <text evidence="12">The sequence shown here is derived from an EMBL/GenBank/DDBJ whole genome shotgun (WGS) entry which is preliminary data.</text>
</comment>
<dbReference type="STRING" id="4999.A0A1Y1URW1"/>
<evidence type="ECO:0000256" key="7">
    <source>
        <dbReference type="ARBA" id="ARBA00022786"/>
    </source>
</evidence>
<dbReference type="PANTHER" id="PTHR21330:SF1">
    <property type="entry name" value="E3 SUMO-PROTEIN LIGASE NSE2"/>
    <property type="match status" value="1"/>
</dbReference>
<protein>
    <recommendedName>
        <fullName evidence="11">SP-RING-type domain-containing protein</fullName>
    </recommendedName>
</protein>
<dbReference type="Gene3D" id="3.30.40.10">
    <property type="entry name" value="Zinc/RING finger domain, C3HC4 (zinc finger)"/>
    <property type="match status" value="1"/>
</dbReference>
<comment type="similarity">
    <text evidence="3">Belongs to the NSE2 family.</text>
</comment>
<keyword evidence="6" id="KW-0863">Zinc-finger</keyword>
<dbReference type="OrthoDB" id="26899at2759"/>
<dbReference type="CDD" id="cd16651">
    <property type="entry name" value="SPL-RING_NSE2"/>
    <property type="match status" value="1"/>
</dbReference>
<dbReference type="AlphaFoldDB" id="A0A1Y1URW1"/>
<dbReference type="GO" id="GO:0005634">
    <property type="term" value="C:nucleus"/>
    <property type="evidence" value="ECO:0007669"/>
    <property type="project" value="UniProtKB-SubCell"/>
</dbReference>
<dbReference type="GeneID" id="33556653"/>
<dbReference type="EMBL" id="NBSH01000002">
    <property type="protein sequence ID" value="ORX40176.1"/>
    <property type="molecule type" value="Genomic_DNA"/>
</dbReference>
<dbReference type="InterPro" id="IPR013083">
    <property type="entry name" value="Znf_RING/FYVE/PHD"/>
</dbReference>
<feature type="region of interest" description="Disordered" evidence="10">
    <location>
        <begin position="1"/>
        <end position="42"/>
    </location>
</feature>
<feature type="domain" description="SP-RING-type" evidence="11">
    <location>
        <begin position="210"/>
        <end position="291"/>
    </location>
</feature>
<dbReference type="GO" id="GO:0030915">
    <property type="term" value="C:Smc5-Smc6 complex"/>
    <property type="evidence" value="ECO:0007669"/>
    <property type="project" value="InterPro"/>
</dbReference>
<proteinExistence type="inferred from homology"/>
<keyword evidence="5" id="KW-0479">Metal-binding</keyword>
<keyword evidence="8" id="KW-0862">Zinc</keyword>
<evidence type="ECO:0000313" key="12">
    <source>
        <dbReference type="EMBL" id="ORX40176.1"/>
    </source>
</evidence>
<dbReference type="Pfam" id="PF11789">
    <property type="entry name" value="zf-Nse"/>
    <property type="match status" value="1"/>
</dbReference>
<dbReference type="InterPro" id="IPR004181">
    <property type="entry name" value="Znf_MIZ"/>
</dbReference>
<evidence type="ECO:0000256" key="3">
    <source>
        <dbReference type="ARBA" id="ARBA00008212"/>
    </source>
</evidence>
<keyword evidence="7" id="KW-0833">Ubl conjugation pathway</keyword>
<dbReference type="InParanoid" id="A0A1Y1URW1"/>
<evidence type="ECO:0000259" key="11">
    <source>
        <dbReference type="Pfam" id="PF11789"/>
    </source>
</evidence>
<evidence type="ECO:0000313" key="13">
    <source>
        <dbReference type="Proteomes" id="UP000193218"/>
    </source>
</evidence>
<sequence length="337" mass="38526">MANAVASSSRTRRQNEPSQRSPRPNGETESDEEESERQAKPRILVEAGWTNATFVNRPIVKSTALINKIIKLQADLTQVIVEINEGLERARDLAREIEECSEDDDMIKSIEKNFLRNLEQRQLIQIQHDVLGEMSLKLRANEELVDADSYYENRCAELSAQYEAKTARAKFKESEDYQSFRALIWEINHEEGGPPITFYLPKEDGDESDEDFEMGSMVQTYRCPITLLPFKEAVTRFVVTWHCSYRRSTLSPPLSVTCKHSFSRQAILEMFDQQRARAAASTINCPVSGCKEKLARHDLKDDPRLQKLCDAAEKRKALYGHDDGDDSEAELIDDDDD</sequence>
<evidence type="ECO:0000256" key="6">
    <source>
        <dbReference type="ARBA" id="ARBA00022771"/>
    </source>
</evidence>
<dbReference type="Proteomes" id="UP000193218">
    <property type="component" value="Unassembled WGS sequence"/>
</dbReference>
<evidence type="ECO:0000256" key="9">
    <source>
        <dbReference type="ARBA" id="ARBA00023242"/>
    </source>
</evidence>